<keyword evidence="3" id="KW-0256">Endoplasmic reticulum</keyword>
<protein>
    <recommendedName>
        <fullName evidence="6">Endoplasmic reticulum lectin 1</fullName>
    </recommendedName>
    <alternativeName>
        <fullName evidence="7">ER lectin</fullName>
    </alternativeName>
</protein>
<keyword evidence="11" id="KW-1185">Reference proteome</keyword>
<evidence type="ECO:0000256" key="6">
    <source>
        <dbReference type="ARBA" id="ARBA00041108"/>
    </source>
</evidence>
<comment type="subcellular location">
    <subcellularLocation>
        <location evidence="1">Endoplasmic reticulum</location>
    </subcellularLocation>
</comment>
<keyword evidence="2 9" id="KW-0732">Signal</keyword>
<evidence type="ECO:0000256" key="8">
    <source>
        <dbReference type="SAM" id="MobiDB-lite"/>
    </source>
</evidence>
<dbReference type="PROSITE" id="PS51914">
    <property type="entry name" value="MRH"/>
    <property type="match status" value="2"/>
</dbReference>
<dbReference type="InterPro" id="IPR009011">
    <property type="entry name" value="Man6P_isomerase_rcpt-bd_dom_sf"/>
</dbReference>
<name>A0AA85KDK2_TRIRE</name>
<dbReference type="Pfam" id="PF07915">
    <property type="entry name" value="PRKCSH"/>
    <property type="match status" value="2"/>
</dbReference>
<comment type="function">
    <text evidence="5">Probable lectin that binds selectively to improperly folded lumenal proteins. May function in endoplasmic reticulum quality control and endoplasmic reticulum-associated degradation (ERAD) of both non-glycosylated proteins and glycoproteins.</text>
</comment>
<sequence>MREFNIFLHILFLPYFSYVNAFYNVTDDIIFDLKWSGSPIKSREESDAVEIRTTVGEDYECVIPTLLLKTNENGRKSSDLVDEETILQPLFTEQPCSIRSESYWSYELCHNQHIRQFHEERKLKKSFSVQEFYLGHYDPSPKIEKGAHKQDYDAPKTVTLGENSYPYYEVNYIDGTLCDLIQQHRSTTVMYICHESIGGQIVDISEIRTCQYQVVFATKLLCSHPMYKQKRAHTNAISCHSKNGSPSKPMALLALEAERRKLQSQTFSNLAALLSDAFKSKIKVTAKREKDVVLYQVQSTEDLKTDYTPSKDINSGSSEEDNRWSTAAPTAKSSAPDQPTTIKTASDNQVKEFLHGKLCLSGKLGWWTHEICFNKHVRQYHEDENELNNREIRLGNWDLHTHVKWMKGKSSTEKQISSIPSDRQISLYYGNGDLCQETGKLRETVVKLKCLPSTNSGISLAFSEPKTCVYSILVESSMFCDIIPLADENGIIPLEKV</sequence>
<dbReference type="GO" id="GO:0030970">
    <property type="term" value="P:retrograde protein transport, ER to cytosol"/>
    <property type="evidence" value="ECO:0007669"/>
    <property type="project" value="TreeGrafter"/>
</dbReference>
<feature type="chain" id="PRO_5041668605" description="Endoplasmic reticulum lectin 1" evidence="9">
    <location>
        <begin position="22"/>
        <end position="497"/>
    </location>
</feature>
<dbReference type="PANTHER" id="PTHR15414:SF0">
    <property type="entry name" value="ENDOPLASMIC RETICULUM LECTIN 1"/>
    <property type="match status" value="1"/>
</dbReference>
<dbReference type="PANTHER" id="PTHR15414">
    <property type="entry name" value="OS-9-RELATED"/>
    <property type="match status" value="1"/>
</dbReference>
<dbReference type="WBParaSite" id="TREG1_95520.1">
    <property type="protein sequence ID" value="TREG1_95520.1"/>
    <property type="gene ID" value="TREG1_95520"/>
</dbReference>
<keyword evidence="4" id="KW-1015">Disulfide bond</keyword>
<evidence type="ECO:0000256" key="1">
    <source>
        <dbReference type="ARBA" id="ARBA00004240"/>
    </source>
</evidence>
<reference evidence="12" key="2">
    <citation type="submission" date="2023-11" db="UniProtKB">
        <authorList>
            <consortium name="WormBaseParasite"/>
        </authorList>
    </citation>
    <scope>IDENTIFICATION</scope>
</reference>
<evidence type="ECO:0000256" key="4">
    <source>
        <dbReference type="ARBA" id="ARBA00023157"/>
    </source>
</evidence>
<dbReference type="GO" id="GO:0030968">
    <property type="term" value="P:endoplasmic reticulum unfolded protein response"/>
    <property type="evidence" value="ECO:0007669"/>
    <property type="project" value="InterPro"/>
</dbReference>
<reference evidence="11" key="1">
    <citation type="submission" date="2022-06" db="EMBL/GenBank/DDBJ databases">
        <authorList>
            <person name="Berger JAMES D."/>
            <person name="Berger JAMES D."/>
        </authorList>
    </citation>
    <scope>NUCLEOTIDE SEQUENCE [LARGE SCALE GENOMIC DNA]</scope>
</reference>
<evidence type="ECO:0000256" key="2">
    <source>
        <dbReference type="ARBA" id="ARBA00022729"/>
    </source>
</evidence>
<evidence type="ECO:0000256" key="9">
    <source>
        <dbReference type="SAM" id="SignalP"/>
    </source>
</evidence>
<dbReference type="Proteomes" id="UP000050795">
    <property type="component" value="Unassembled WGS sequence"/>
</dbReference>
<dbReference type="InterPro" id="IPR044865">
    <property type="entry name" value="MRH_dom"/>
</dbReference>
<evidence type="ECO:0000256" key="5">
    <source>
        <dbReference type="ARBA" id="ARBA00037585"/>
    </source>
</evidence>
<evidence type="ECO:0000256" key="3">
    <source>
        <dbReference type="ARBA" id="ARBA00022824"/>
    </source>
</evidence>
<dbReference type="AlphaFoldDB" id="A0AA85KDK2"/>
<feature type="domain" description="MRH" evidence="10">
    <location>
        <begin position="94"/>
        <end position="224"/>
    </location>
</feature>
<evidence type="ECO:0000313" key="12">
    <source>
        <dbReference type="WBParaSite" id="TREG1_95520.1"/>
    </source>
</evidence>
<accession>A0AA85KDK2</accession>
<evidence type="ECO:0000313" key="11">
    <source>
        <dbReference type="Proteomes" id="UP000050795"/>
    </source>
</evidence>
<dbReference type="InterPro" id="IPR045149">
    <property type="entry name" value="OS-9-like"/>
</dbReference>
<feature type="domain" description="MRH" evidence="10">
    <location>
        <begin position="357"/>
        <end position="482"/>
    </location>
</feature>
<feature type="signal peptide" evidence="9">
    <location>
        <begin position="1"/>
        <end position="21"/>
    </location>
</feature>
<organism evidence="11 12">
    <name type="scientific">Trichobilharzia regenti</name>
    <name type="common">Nasal bird schistosome</name>
    <dbReference type="NCBI Taxonomy" id="157069"/>
    <lineage>
        <taxon>Eukaryota</taxon>
        <taxon>Metazoa</taxon>
        <taxon>Spiralia</taxon>
        <taxon>Lophotrochozoa</taxon>
        <taxon>Platyhelminthes</taxon>
        <taxon>Trematoda</taxon>
        <taxon>Digenea</taxon>
        <taxon>Strigeidida</taxon>
        <taxon>Schistosomatoidea</taxon>
        <taxon>Schistosomatidae</taxon>
        <taxon>Trichobilharzia</taxon>
    </lineage>
</organism>
<proteinExistence type="predicted"/>
<dbReference type="Gene3D" id="2.70.130.10">
    <property type="entry name" value="Mannose-6-phosphate receptor binding domain"/>
    <property type="match status" value="2"/>
</dbReference>
<dbReference type="InterPro" id="IPR012913">
    <property type="entry name" value="OS9-like_dom"/>
</dbReference>
<feature type="region of interest" description="Disordered" evidence="8">
    <location>
        <begin position="306"/>
        <end position="344"/>
    </location>
</feature>
<feature type="compositionally biased region" description="Low complexity" evidence="8">
    <location>
        <begin position="325"/>
        <end position="336"/>
    </location>
</feature>
<dbReference type="SUPFAM" id="SSF50911">
    <property type="entry name" value="Mannose 6-phosphate receptor domain"/>
    <property type="match status" value="2"/>
</dbReference>
<evidence type="ECO:0000259" key="10">
    <source>
        <dbReference type="PROSITE" id="PS51914"/>
    </source>
</evidence>
<evidence type="ECO:0000256" key="7">
    <source>
        <dbReference type="ARBA" id="ARBA00041661"/>
    </source>
</evidence>
<dbReference type="GO" id="GO:0005788">
    <property type="term" value="C:endoplasmic reticulum lumen"/>
    <property type="evidence" value="ECO:0007669"/>
    <property type="project" value="TreeGrafter"/>
</dbReference>
<feature type="compositionally biased region" description="Polar residues" evidence="8">
    <location>
        <begin position="307"/>
        <end position="317"/>
    </location>
</feature>